<dbReference type="UniPathway" id="UPA00056">
    <property type="reaction ID" value="UER00094"/>
</dbReference>
<feature type="active site" evidence="9">
    <location>
        <position position="134"/>
    </location>
</feature>
<sequence>MKLLATLHSPAKVNLGLWITGRRNDGYHNLVTVFHRIAFHDTIKIWDGEKFAVKCTDCPDDEGNILFNVKELFENRFNIEINFYIEIFKEIPPGSGLGGASSNAATFIQFLNEHFKLGLDRKELIELGSRVGADVPFFLLEEDACIATGIGDILEPIDSNMNFPLYLYIPDVRISTAWAYNKIDELNLHIPHKEALEKAMRISRALQENDLEALYPLENTFEKVVFAEYPEIREAKENLYILGAKVASLSGSGSSVFGIFERFLTIHGEENLVESRLGGKVG</sequence>
<dbReference type="Pfam" id="PF08544">
    <property type="entry name" value="GHMP_kinases_C"/>
    <property type="match status" value="1"/>
</dbReference>
<proteinExistence type="inferred from homology"/>
<feature type="domain" description="GHMP kinase C-terminal" evidence="11">
    <location>
        <begin position="204"/>
        <end position="261"/>
    </location>
</feature>
<organism evidence="12">
    <name type="scientific">candidate division WOR-3 bacterium</name>
    <dbReference type="NCBI Taxonomy" id="2052148"/>
    <lineage>
        <taxon>Bacteria</taxon>
        <taxon>Bacteria division WOR-3</taxon>
    </lineage>
</organism>
<dbReference type="InterPro" id="IPR006204">
    <property type="entry name" value="GHMP_kinase_N_dom"/>
</dbReference>
<evidence type="ECO:0000256" key="7">
    <source>
        <dbReference type="ARBA" id="ARBA00022840"/>
    </source>
</evidence>
<keyword evidence="9" id="KW-0414">Isoprene biosynthesis</keyword>
<keyword evidence="6 9" id="KW-0418">Kinase</keyword>
<dbReference type="Pfam" id="PF00288">
    <property type="entry name" value="GHMP_kinases_N"/>
    <property type="match status" value="1"/>
</dbReference>
<evidence type="ECO:0000256" key="3">
    <source>
        <dbReference type="ARBA" id="ARBA00017473"/>
    </source>
</evidence>
<name>A0A7V0LUW1_UNCW3</name>
<evidence type="ECO:0000256" key="6">
    <source>
        <dbReference type="ARBA" id="ARBA00022777"/>
    </source>
</evidence>
<evidence type="ECO:0000256" key="1">
    <source>
        <dbReference type="ARBA" id="ARBA00009684"/>
    </source>
</evidence>
<feature type="active site" evidence="9">
    <location>
        <position position="12"/>
    </location>
</feature>
<dbReference type="AlphaFoldDB" id="A0A7V0LUW1"/>
<dbReference type="SUPFAM" id="SSF54211">
    <property type="entry name" value="Ribosomal protein S5 domain 2-like"/>
    <property type="match status" value="1"/>
</dbReference>
<accession>A0A7V0LUW1</accession>
<dbReference type="GO" id="GO:0019288">
    <property type="term" value="P:isopentenyl diphosphate biosynthetic process, methylerythritol 4-phosphate pathway"/>
    <property type="evidence" value="ECO:0007669"/>
    <property type="project" value="UniProtKB-UniRule"/>
</dbReference>
<dbReference type="SUPFAM" id="SSF55060">
    <property type="entry name" value="GHMP Kinase, C-terminal domain"/>
    <property type="match status" value="1"/>
</dbReference>
<dbReference type="PANTHER" id="PTHR43527:SF2">
    <property type="entry name" value="4-DIPHOSPHOCYTIDYL-2-C-METHYL-D-ERYTHRITOL KINASE, CHLOROPLASTIC"/>
    <property type="match status" value="1"/>
</dbReference>
<evidence type="ECO:0000256" key="5">
    <source>
        <dbReference type="ARBA" id="ARBA00022741"/>
    </source>
</evidence>
<dbReference type="PIRSF" id="PIRSF010376">
    <property type="entry name" value="IspE"/>
    <property type="match status" value="1"/>
</dbReference>
<dbReference type="InterPro" id="IPR020568">
    <property type="entry name" value="Ribosomal_Su5_D2-typ_SF"/>
</dbReference>
<feature type="domain" description="GHMP kinase N-terminal" evidence="10">
    <location>
        <begin position="65"/>
        <end position="140"/>
    </location>
</feature>
<evidence type="ECO:0000256" key="2">
    <source>
        <dbReference type="ARBA" id="ARBA00012052"/>
    </source>
</evidence>
<reference evidence="12" key="1">
    <citation type="journal article" date="2020" name="mSystems">
        <title>Genome- and Community-Level Interaction Insights into Carbon Utilization and Element Cycling Functions of Hydrothermarchaeota in Hydrothermal Sediment.</title>
        <authorList>
            <person name="Zhou Z."/>
            <person name="Liu Y."/>
            <person name="Xu W."/>
            <person name="Pan J."/>
            <person name="Luo Z.H."/>
            <person name="Li M."/>
        </authorList>
    </citation>
    <scope>NUCLEOTIDE SEQUENCE [LARGE SCALE GENOMIC DNA]</scope>
    <source>
        <strain evidence="12">HyVt-28</strain>
    </source>
</reference>
<evidence type="ECO:0000313" key="12">
    <source>
        <dbReference type="EMBL" id="HDL60426.1"/>
    </source>
</evidence>
<dbReference type="InterPro" id="IPR013750">
    <property type="entry name" value="GHMP_kinase_C_dom"/>
</dbReference>
<evidence type="ECO:0000256" key="9">
    <source>
        <dbReference type="HAMAP-Rule" id="MF_00061"/>
    </source>
</evidence>
<dbReference type="GO" id="GO:0005524">
    <property type="term" value="F:ATP binding"/>
    <property type="evidence" value="ECO:0007669"/>
    <property type="project" value="UniProtKB-UniRule"/>
</dbReference>
<evidence type="ECO:0000256" key="8">
    <source>
        <dbReference type="ARBA" id="ARBA00032554"/>
    </source>
</evidence>
<dbReference type="GO" id="GO:0016114">
    <property type="term" value="P:terpenoid biosynthetic process"/>
    <property type="evidence" value="ECO:0007669"/>
    <property type="project" value="UniProtKB-UniRule"/>
</dbReference>
<dbReference type="PANTHER" id="PTHR43527">
    <property type="entry name" value="4-DIPHOSPHOCYTIDYL-2-C-METHYL-D-ERYTHRITOL KINASE, CHLOROPLASTIC"/>
    <property type="match status" value="1"/>
</dbReference>
<dbReference type="EMBL" id="DRDR01000132">
    <property type="protein sequence ID" value="HDL60426.1"/>
    <property type="molecule type" value="Genomic_DNA"/>
</dbReference>
<dbReference type="InterPro" id="IPR014721">
    <property type="entry name" value="Ribsml_uS5_D2-typ_fold_subgr"/>
</dbReference>
<gene>
    <name evidence="9 12" type="primary">ispE</name>
    <name evidence="12" type="ORF">ENH14_03105</name>
</gene>
<protein>
    <recommendedName>
        <fullName evidence="3 9">4-diphosphocytidyl-2-C-methyl-D-erythritol kinase</fullName>
        <shortName evidence="9">CMK</shortName>
        <ecNumber evidence="2 9">2.7.1.148</ecNumber>
    </recommendedName>
    <alternativeName>
        <fullName evidence="8 9">4-(cytidine-5'-diphospho)-2-C-methyl-D-erythritol kinase</fullName>
    </alternativeName>
</protein>
<dbReference type="GO" id="GO:0050515">
    <property type="term" value="F:4-(cytidine 5'-diphospho)-2-C-methyl-D-erythritol kinase activity"/>
    <property type="evidence" value="ECO:0007669"/>
    <property type="project" value="UniProtKB-UniRule"/>
</dbReference>
<keyword evidence="7 9" id="KW-0067">ATP-binding</keyword>
<dbReference type="EC" id="2.7.1.148" evidence="2 9"/>
<dbReference type="Proteomes" id="UP000886381">
    <property type="component" value="Unassembled WGS sequence"/>
</dbReference>
<dbReference type="Gene3D" id="3.30.230.10">
    <property type="match status" value="1"/>
</dbReference>
<comment type="caution">
    <text evidence="12">The sequence shown here is derived from an EMBL/GenBank/DDBJ whole genome shotgun (WGS) entry which is preliminary data.</text>
</comment>
<dbReference type="Gene3D" id="3.30.70.890">
    <property type="entry name" value="GHMP kinase, C-terminal domain"/>
    <property type="match status" value="1"/>
</dbReference>
<dbReference type="InterPro" id="IPR036554">
    <property type="entry name" value="GHMP_kinase_C_sf"/>
</dbReference>
<comment type="catalytic activity">
    <reaction evidence="9">
        <text>4-CDP-2-C-methyl-D-erythritol + ATP = 4-CDP-2-C-methyl-D-erythritol 2-phosphate + ADP + H(+)</text>
        <dbReference type="Rhea" id="RHEA:18437"/>
        <dbReference type="ChEBI" id="CHEBI:15378"/>
        <dbReference type="ChEBI" id="CHEBI:30616"/>
        <dbReference type="ChEBI" id="CHEBI:57823"/>
        <dbReference type="ChEBI" id="CHEBI:57919"/>
        <dbReference type="ChEBI" id="CHEBI:456216"/>
        <dbReference type="EC" id="2.7.1.148"/>
    </reaction>
</comment>
<evidence type="ECO:0000259" key="10">
    <source>
        <dbReference type="Pfam" id="PF00288"/>
    </source>
</evidence>
<evidence type="ECO:0000259" key="11">
    <source>
        <dbReference type="Pfam" id="PF08544"/>
    </source>
</evidence>
<feature type="binding site" evidence="9">
    <location>
        <begin position="92"/>
        <end position="102"/>
    </location>
    <ligand>
        <name>ATP</name>
        <dbReference type="ChEBI" id="CHEBI:30616"/>
    </ligand>
</feature>
<keyword evidence="5 9" id="KW-0547">Nucleotide-binding</keyword>
<evidence type="ECO:0000256" key="4">
    <source>
        <dbReference type="ARBA" id="ARBA00022679"/>
    </source>
</evidence>
<dbReference type="HAMAP" id="MF_00061">
    <property type="entry name" value="IspE"/>
    <property type="match status" value="1"/>
</dbReference>
<dbReference type="NCBIfam" id="TIGR00154">
    <property type="entry name" value="ispE"/>
    <property type="match status" value="1"/>
</dbReference>
<dbReference type="InterPro" id="IPR004424">
    <property type="entry name" value="IspE"/>
</dbReference>
<comment type="similarity">
    <text evidence="1 9">Belongs to the GHMP kinase family. IspE subfamily.</text>
</comment>
<comment type="function">
    <text evidence="9">Catalyzes the phosphorylation of the position 2 hydroxy group of 4-diphosphocytidyl-2C-methyl-D-erythritol.</text>
</comment>
<comment type="pathway">
    <text evidence="9">Isoprenoid biosynthesis; isopentenyl diphosphate biosynthesis via DXP pathway; isopentenyl diphosphate from 1-deoxy-D-xylulose 5-phosphate: step 3/6.</text>
</comment>
<keyword evidence="4 9" id="KW-0808">Transferase</keyword>